<dbReference type="InterPro" id="IPR010998">
    <property type="entry name" value="Integrase_recombinase_N"/>
</dbReference>
<dbReference type="Proteomes" id="UP000789901">
    <property type="component" value="Unassembled WGS sequence"/>
</dbReference>
<evidence type="ECO:0000256" key="1">
    <source>
        <dbReference type="ARBA" id="ARBA00023125"/>
    </source>
</evidence>
<dbReference type="SUPFAM" id="SSF47823">
    <property type="entry name" value="lambda integrase-like, N-terminal domain"/>
    <property type="match status" value="1"/>
</dbReference>
<dbReference type="EMBL" id="CAJVQB010070654">
    <property type="protein sequence ID" value="CAG8842904.1"/>
    <property type="molecule type" value="Genomic_DNA"/>
</dbReference>
<evidence type="ECO:0000313" key="2">
    <source>
        <dbReference type="EMBL" id="CAG8842904.1"/>
    </source>
</evidence>
<keyword evidence="3" id="KW-1185">Reference proteome</keyword>
<feature type="non-terminal residue" evidence="2">
    <location>
        <position position="1"/>
    </location>
</feature>
<protein>
    <submittedName>
        <fullName evidence="2">30352_t:CDS:1</fullName>
    </submittedName>
</protein>
<sequence>PDLGGSPVVADDRGAVKDEIDLPPPVEIVLPGPSGHMEPCNNNQWKLRAIQIDWSEMFVEFAKQTRCKPLPASDMIVTTFLAWLDIARRSTEMLGCLAAIAKMHKLKGFHDPTKN</sequence>
<evidence type="ECO:0000313" key="3">
    <source>
        <dbReference type="Proteomes" id="UP000789901"/>
    </source>
</evidence>
<accession>A0ABN7WXF6</accession>
<proteinExistence type="predicted"/>
<dbReference type="Gene3D" id="1.10.150.130">
    <property type="match status" value="1"/>
</dbReference>
<feature type="non-terminal residue" evidence="2">
    <location>
        <position position="115"/>
    </location>
</feature>
<keyword evidence="1" id="KW-0238">DNA-binding</keyword>
<reference evidence="2 3" key="1">
    <citation type="submission" date="2021-06" db="EMBL/GenBank/DDBJ databases">
        <authorList>
            <person name="Kallberg Y."/>
            <person name="Tangrot J."/>
            <person name="Rosling A."/>
        </authorList>
    </citation>
    <scope>NUCLEOTIDE SEQUENCE [LARGE SCALE GENOMIC DNA]</scope>
    <source>
        <strain evidence="2 3">120-4 pot B 10/14</strain>
    </source>
</reference>
<name>A0ABN7WXF6_GIGMA</name>
<organism evidence="2 3">
    <name type="scientific">Gigaspora margarita</name>
    <dbReference type="NCBI Taxonomy" id="4874"/>
    <lineage>
        <taxon>Eukaryota</taxon>
        <taxon>Fungi</taxon>
        <taxon>Fungi incertae sedis</taxon>
        <taxon>Mucoromycota</taxon>
        <taxon>Glomeromycotina</taxon>
        <taxon>Glomeromycetes</taxon>
        <taxon>Diversisporales</taxon>
        <taxon>Gigasporaceae</taxon>
        <taxon>Gigaspora</taxon>
    </lineage>
</organism>
<gene>
    <name evidence="2" type="ORF">GMARGA_LOCUS36243</name>
</gene>
<comment type="caution">
    <text evidence="2">The sequence shown here is derived from an EMBL/GenBank/DDBJ whole genome shotgun (WGS) entry which is preliminary data.</text>
</comment>